<reference evidence="1 2" key="1">
    <citation type="submission" date="2019-03" db="EMBL/GenBank/DDBJ databases">
        <title>First draft genome of Liparis tanakae, snailfish: a comprehensive survey of snailfish specific genes.</title>
        <authorList>
            <person name="Kim W."/>
            <person name="Song I."/>
            <person name="Jeong J.-H."/>
            <person name="Kim D."/>
            <person name="Kim S."/>
            <person name="Ryu S."/>
            <person name="Song J.Y."/>
            <person name="Lee S.K."/>
        </authorList>
    </citation>
    <scope>NUCLEOTIDE SEQUENCE [LARGE SCALE GENOMIC DNA]</scope>
    <source>
        <tissue evidence="1">Muscle</tissue>
    </source>
</reference>
<dbReference type="Proteomes" id="UP000314294">
    <property type="component" value="Unassembled WGS sequence"/>
</dbReference>
<sequence length="85" mass="9528">MSLANKDDTRSHISHEVRPTTLLGAGNACVHQVEFWLVLFLTSPVSTSDFYPSEEGGKKSVFFWSATGPQWRRPSFPTVFSKPRA</sequence>
<accession>A0A4Z2G4Z1</accession>
<keyword evidence="2" id="KW-1185">Reference proteome</keyword>
<organism evidence="1 2">
    <name type="scientific">Liparis tanakae</name>
    <name type="common">Tanaka's snailfish</name>
    <dbReference type="NCBI Taxonomy" id="230148"/>
    <lineage>
        <taxon>Eukaryota</taxon>
        <taxon>Metazoa</taxon>
        <taxon>Chordata</taxon>
        <taxon>Craniata</taxon>
        <taxon>Vertebrata</taxon>
        <taxon>Euteleostomi</taxon>
        <taxon>Actinopterygii</taxon>
        <taxon>Neopterygii</taxon>
        <taxon>Teleostei</taxon>
        <taxon>Neoteleostei</taxon>
        <taxon>Acanthomorphata</taxon>
        <taxon>Eupercaria</taxon>
        <taxon>Perciformes</taxon>
        <taxon>Cottioidei</taxon>
        <taxon>Cottales</taxon>
        <taxon>Liparidae</taxon>
        <taxon>Liparis</taxon>
    </lineage>
</organism>
<gene>
    <name evidence="1" type="ORF">EYF80_041174</name>
</gene>
<name>A0A4Z2G4Z1_9TELE</name>
<protein>
    <submittedName>
        <fullName evidence="1">Uncharacterized protein</fullName>
    </submittedName>
</protein>
<dbReference type="EMBL" id="SRLO01000688">
    <property type="protein sequence ID" value="TNN48636.1"/>
    <property type="molecule type" value="Genomic_DNA"/>
</dbReference>
<proteinExistence type="predicted"/>
<evidence type="ECO:0000313" key="2">
    <source>
        <dbReference type="Proteomes" id="UP000314294"/>
    </source>
</evidence>
<evidence type="ECO:0000313" key="1">
    <source>
        <dbReference type="EMBL" id="TNN48636.1"/>
    </source>
</evidence>
<dbReference type="AlphaFoldDB" id="A0A4Z2G4Z1"/>
<comment type="caution">
    <text evidence="1">The sequence shown here is derived from an EMBL/GenBank/DDBJ whole genome shotgun (WGS) entry which is preliminary data.</text>
</comment>